<evidence type="ECO:0000256" key="2">
    <source>
        <dbReference type="ARBA" id="ARBA00022645"/>
    </source>
</evidence>
<dbReference type="PANTHER" id="PTHR30237">
    <property type="entry name" value="MURAMOYLTETRAPEPTIDE CARBOXYPEPTIDASE"/>
    <property type="match status" value="1"/>
</dbReference>
<keyword evidence="3" id="KW-0645">Protease</keyword>
<reference evidence="8 9" key="1">
    <citation type="submission" date="2015-07" db="EMBL/GenBank/DDBJ databases">
        <title>High-quality draft genome sequence of Oceanobacillus caeni HM6, a bacillus isolated from a human feces.</title>
        <authorList>
            <person name="Kumar J."/>
            <person name="Verma M.K."/>
            <person name="Pandey R."/>
            <person name="Bhambi M."/>
            <person name="Chauhan N."/>
        </authorList>
    </citation>
    <scope>NUCLEOTIDE SEQUENCE [LARGE SCALE GENOMIC DNA]</scope>
    <source>
        <strain evidence="8 9">HM6</strain>
    </source>
</reference>
<keyword evidence="9" id="KW-1185">Reference proteome</keyword>
<feature type="domain" description="LD-carboxypeptidase C-terminal" evidence="7">
    <location>
        <begin position="176"/>
        <end position="291"/>
    </location>
</feature>
<evidence type="ECO:0000256" key="5">
    <source>
        <dbReference type="ARBA" id="ARBA00022825"/>
    </source>
</evidence>
<dbReference type="SUPFAM" id="SSF141986">
    <property type="entry name" value="LD-carboxypeptidase A C-terminal domain-like"/>
    <property type="match status" value="1"/>
</dbReference>
<dbReference type="Gene3D" id="3.50.30.60">
    <property type="entry name" value="LD-carboxypeptidase A C-terminal domain-like"/>
    <property type="match status" value="1"/>
</dbReference>
<evidence type="ECO:0000256" key="4">
    <source>
        <dbReference type="ARBA" id="ARBA00022801"/>
    </source>
</evidence>
<dbReference type="InterPro" id="IPR027461">
    <property type="entry name" value="Carboxypeptidase_A_C_sf"/>
</dbReference>
<dbReference type="InterPro" id="IPR029062">
    <property type="entry name" value="Class_I_gatase-like"/>
</dbReference>
<dbReference type="RefSeq" id="WP_060668167.1">
    <property type="nucleotide sequence ID" value="NZ_LGTK01000017.1"/>
</dbReference>
<dbReference type="PIRSF" id="PIRSF028757">
    <property type="entry name" value="LD-carboxypeptidase"/>
    <property type="match status" value="1"/>
</dbReference>
<dbReference type="InterPro" id="IPR027478">
    <property type="entry name" value="LdcA_N"/>
</dbReference>
<dbReference type="Pfam" id="PF02016">
    <property type="entry name" value="Peptidase_S66"/>
    <property type="match status" value="1"/>
</dbReference>
<organism evidence="8 9">
    <name type="scientific">Oceanobacillus caeni</name>
    <dbReference type="NCBI Taxonomy" id="405946"/>
    <lineage>
        <taxon>Bacteria</taxon>
        <taxon>Bacillati</taxon>
        <taxon>Bacillota</taxon>
        <taxon>Bacilli</taxon>
        <taxon>Bacillales</taxon>
        <taxon>Bacillaceae</taxon>
        <taxon>Oceanobacillus</taxon>
    </lineage>
</organism>
<protein>
    <submittedName>
        <fullName evidence="8">Peptidase S66</fullName>
    </submittedName>
</protein>
<dbReference type="InterPro" id="IPR040449">
    <property type="entry name" value="Peptidase_S66_N"/>
</dbReference>
<evidence type="ECO:0000313" key="9">
    <source>
        <dbReference type="Proteomes" id="UP000037854"/>
    </source>
</evidence>
<dbReference type="PANTHER" id="PTHR30237:SF2">
    <property type="entry name" value="MUREIN TETRAPEPTIDE CARBOXYPEPTIDASE"/>
    <property type="match status" value="1"/>
</dbReference>
<gene>
    <name evidence="8" type="ORF">AFL42_06765</name>
</gene>
<evidence type="ECO:0000256" key="1">
    <source>
        <dbReference type="ARBA" id="ARBA00010233"/>
    </source>
</evidence>
<evidence type="ECO:0000259" key="7">
    <source>
        <dbReference type="Pfam" id="PF17676"/>
    </source>
</evidence>
<accession>A0ABR5MKB6</accession>
<comment type="caution">
    <text evidence="8">The sequence shown here is derived from an EMBL/GenBank/DDBJ whole genome shotgun (WGS) entry which is preliminary data.</text>
</comment>
<evidence type="ECO:0000313" key="8">
    <source>
        <dbReference type="EMBL" id="KPH76172.1"/>
    </source>
</evidence>
<sequence>MIFPNRLCKGDTIGVMAPAGLADLEDIKKAIPFFENLGLCVQLGQHVDNVYGYLAGTDQERLEDFHDMVANPNIKAIIFARGGYGTGRFVPSVNYELVRCNPKILWGYSDITYLHTAIRQQTGLVTFHGPMLASDIAKPHFDYFSGSMFKQLFQPTCLIYSEYISPLYVHDAGETEGQLVGGNLSVLLSTMGTPYEIDMKDKILLIEDIGEEPYRVDSMLNQLKMSGKLREARGIVIGDFANTESKLKHSFTIEEVFNDYFSNIGIPVISGFKIGHCFPHFSIPLGAYAKLSTYNKQLIIEPGVR</sequence>
<proteinExistence type="inferred from homology"/>
<evidence type="ECO:0000259" key="6">
    <source>
        <dbReference type="Pfam" id="PF02016"/>
    </source>
</evidence>
<dbReference type="EMBL" id="LGTK01000017">
    <property type="protein sequence ID" value="KPH76172.1"/>
    <property type="molecule type" value="Genomic_DNA"/>
</dbReference>
<name>A0ABR5MKB6_9BACI</name>
<dbReference type="SUPFAM" id="SSF52317">
    <property type="entry name" value="Class I glutamine amidotransferase-like"/>
    <property type="match status" value="1"/>
</dbReference>
<dbReference type="CDD" id="cd07025">
    <property type="entry name" value="Peptidase_S66"/>
    <property type="match status" value="1"/>
</dbReference>
<dbReference type="InterPro" id="IPR040921">
    <property type="entry name" value="Peptidase_S66C"/>
</dbReference>
<evidence type="ECO:0000256" key="3">
    <source>
        <dbReference type="ARBA" id="ARBA00022670"/>
    </source>
</evidence>
<feature type="domain" description="LD-carboxypeptidase N-terminal" evidence="6">
    <location>
        <begin position="13"/>
        <end position="129"/>
    </location>
</feature>
<keyword evidence="4" id="KW-0378">Hydrolase</keyword>
<dbReference type="InterPro" id="IPR003507">
    <property type="entry name" value="S66_fam"/>
</dbReference>
<keyword evidence="5" id="KW-0720">Serine protease</keyword>
<dbReference type="Proteomes" id="UP000037854">
    <property type="component" value="Unassembled WGS sequence"/>
</dbReference>
<keyword evidence="2" id="KW-0121">Carboxypeptidase</keyword>
<comment type="similarity">
    <text evidence="1">Belongs to the peptidase S66 family.</text>
</comment>
<dbReference type="Gene3D" id="3.40.50.10740">
    <property type="entry name" value="Class I glutamine amidotransferase-like"/>
    <property type="match status" value="1"/>
</dbReference>
<dbReference type="Pfam" id="PF17676">
    <property type="entry name" value="Peptidase_S66C"/>
    <property type="match status" value="1"/>
</dbReference>